<organism evidence="1 2">
    <name type="scientific">Vreelandella olivaria</name>
    <dbReference type="NCBI Taxonomy" id="390919"/>
    <lineage>
        <taxon>Bacteria</taxon>
        <taxon>Pseudomonadati</taxon>
        <taxon>Pseudomonadota</taxon>
        <taxon>Gammaproteobacteria</taxon>
        <taxon>Oceanospirillales</taxon>
        <taxon>Halomonadaceae</taxon>
        <taxon>Vreelandella</taxon>
    </lineage>
</organism>
<dbReference type="EMBL" id="AP019416">
    <property type="protein sequence ID" value="BBI51887.1"/>
    <property type="molecule type" value="Genomic_DNA"/>
</dbReference>
<accession>A0ABM7GJ20</accession>
<name>A0ABM7GJ20_9GAMM</name>
<dbReference type="Proteomes" id="UP000289555">
    <property type="component" value="Chromosome"/>
</dbReference>
<evidence type="ECO:0000313" key="2">
    <source>
        <dbReference type="Proteomes" id="UP000289555"/>
    </source>
</evidence>
<protein>
    <submittedName>
        <fullName evidence="1">Uncharacterized protein</fullName>
    </submittedName>
</protein>
<keyword evidence="2" id="KW-1185">Reference proteome</keyword>
<gene>
    <name evidence="1" type="ORF">HORIV_43080</name>
</gene>
<reference evidence="2" key="1">
    <citation type="journal article" date="2019" name="Microbiol. Resour. Announc.">
        <title>Complete Genome Sequence of Halomonas olivaria, a Moderately Halophilic Bacterium Isolated from Olive Processing Effluents, Obtained by Nanopore Sequencing.</title>
        <authorList>
            <person name="Nagata S."/>
            <person name="Ii K.M."/>
            <person name="Tsukimi T."/>
            <person name="Miura M.C."/>
            <person name="Galipon J."/>
            <person name="Arakawa K."/>
        </authorList>
    </citation>
    <scope>NUCLEOTIDE SEQUENCE [LARGE SCALE GENOMIC DNA]</scope>
    <source>
        <strain evidence="2">TYRC17</strain>
    </source>
</reference>
<sequence length="145" mass="16169">MGASLSPRSAQVIDLETVRQRQQAQKCLVRLAPELDGLEMVYQLAASPDAYYGLPILAWGLKEDGSVIGLVPWMETLAACQDLNSQENGYFIGYRDPETEEILTHRRITNTTSSSRRLNTLIMRLLAKSPSFSKSPTLWAPMHCA</sequence>
<proteinExistence type="predicted"/>
<evidence type="ECO:0000313" key="1">
    <source>
        <dbReference type="EMBL" id="BBI51887.1"/>
    </source>
</evidence>